<keyword evidence="6" id="KW-0539">Nucleus</keyword>
<dbReference type="SMART" id="SM00066">
    <property type="entry name" value="GAL4"/>
    <property type="match status" value="1"/>
</dbReference>
<keyword evidence="9" id="KW-1185">Reference proteome</keyword>
<reference evidence="9" key="1">
    <citation type="submission" date="2019-06" db="EMBL/GenBank/DDBJ databases">
        <authorList>
            <person name="Broberg M."/>
        </authorList>
    </citation>
    <scope>NUCLEOTIDE SEQUENCE [LARGE SCALE GENOMIC DNA]</scope>
</reference>
<dbReference type="GO" id="GO:0008270">
    <property type="term" value="F:zinc ion binding"/>
    <property type="evidence" value="ECO:0007669"/>
    <property type="project" value="InterPro"/>
</dbReference>
<evidence type="ECO:0000256" key="1">
    <source>
        <dbReference type="ARBA" id="ARBA00022723"/>
    </source>
</evidence>
<evidence type="ECO:0000259" key="7">
    <source>
        <dbReference type="PROSITE" id="PS50048"/>
    </source>
</evidence>
<dbReference type="InterPro" id="IPR036864">
    <property type="entry name" value="Zn2-C6_fun-type_DNA-bd_sf"/>
</dbReference>
<dbReference type="PROSITE" id="PS00463">
    <property type="entry name" value="ZN2_CY6_FUNGAL_1"/>
    <property type="match status" value="1"/>
</dbReference>
<dbReference type="PANTHER" id="PTHR36206">
    <property type="entry name" value="ASPERCRYPTIN BIOSYNTHESIS CLUSTER-SPECIFIC TRANSCRIPTION REGULATOR ATNN-RELATED"/>
    <property type="match status" value="1"/>
</dbReference>
<dbReference type="AlphaFoldDB" id="A0A9P0EFB9"/>
<reference evidence="8 9" key="2">
    <citation type="submission" date="2021-10" db="EMBL/GenBank/DDBJ databases">
        <authorList>
            <person name="Piombo E."/>
        </authorList>
    </citation>
    <scope>NUCLEOTIDE SEQUENCE [LARGE SCALE GENOMIC DNA]</scope>
</reference>
<accession>A0A9P0EFB9</accession>
<comment type="caution">
    <text evidence="8">The sequence shown here is derived from an EMBL/GenBank/DDBJ whole genome shotgun (WGS) entry which is preliminary data.</text>
</comment>
<dbReference type="SUPFAM" id="SSF57701">
    <property type="entry name" value="Zn2/Cys6 DNA-binding domain"/>
    <property type="match status" value="1"/>
</dbReference>
<dbReference type="PANTHER" id="PTHR36206:SF16">
    <property type="entry name" value="TRANSCRIPTION FACTOR DOMAIN-CONTAINING PROTEIN-RELATED"/>
    <property type="match status" value="1"/>
</dbReference>
<dbReference type="GO" id="GO:0003677">
    <property type="term" value="F:DNA binding"/>
    <property type="evidence" value="ECO:0007669"/>
    <property type="project" value="UniProtKB-KW"/>
</dbReference>
<gene>
    <name evidence="8" type="ORF">CSOL1703_00012788</name>
</gene>
<dbReference type="EMBL" id="CABFOC020000015">
    <property type="protein sequence ID" value="CAH0046555.1"/>
    <property type="molecule type" value="Genomic_DNA"/>
</dbReference>
<dbReference type="InterPro" id="IPR052360">
    <property type="entry name" value="Transcr_Regulatory_Proteins"/>
</dbReference>
<evidence type="ECO:0000256" key="2">
    <source>
        <dbReference type="ARBA" id="ARBA00022833"/>
    </source>
</evidence>
<keyword evidence="2" id="KW-0862">Zinc</keyword>
<dbReference type="CDD" id="cd00067">
    <property type="entry name" value="GAL4"/>
    <property type="match status" value="1"/>
</dbReference>
<dbReference type="GO" id="GO:0000981">
    <property type="term" value="F:DNA-binding transcription factor activity, RNA polymerase II-specific"/>
    <property type="evidence" value="ECO:0007669"/>
    <property type="project" value="InterPro"/>
</dbReference>
<protein>
    <recommendedName>
        <fullName evidence="7">Zn(2)-C6 fungal-type domain-containing protein</fullName>
    </recommendedName>
</protein>
<dbReference type="InterPro" id="IPR021858">
    <property type="entry name" value="Fun_TF"/>
</dbReference>
<evidence type="ECO:0000256" key="4">
    <source>
        <dbReference type="ARBA" id="ARBA00023125"/>
    </source>
</evidence>
<organism evidence="8 9">
    <name type="scientific">Clonostachys solani</name>
    <dbReference type="NCBI Taxonomy" id="160281"/>
    <lineage>
        <taxon>Eukaryota</taxon>
        <taxon>Fungi</taxon>
        <taxon>Dikarya</taxon>
        <taxon>Ascomycota</taxon>
        <taxon>Pezizomycotina</taxon>
        <taxon>Sordariomycetes</taxon>
        <taxon>Hypocreomycetidae</taxon>
        <taxon>Hypocreales</taxon>
        <taxon>Bionectriaceae</taxon>
        <taxon>Clonostachys</taxon>
    </lineage>
</organism>
<evidence type="ECO:0000256" key="5">
    <source>
        <dbReference type="ARBA" id="ARBA00023163"/>
    </source>
</evidence>
<name>A0A9P0EFB9_9HYPO</name>
<dbReference type="Pfam" id="PF11951">
    <property type="entry name" value="Fungal_trans_2"/>
    <property type="match status" value="1"/>
</dbReference>
<evidence type="ECO:0000313" key="9">
    <source>
        <dbReference type="Proteomes" id="UP000775872"/>
    </source>
</evidence>
<dbReference type="Gene3D" id="4.10.240.10">
    <property type="entry name" value="Zn(2)-C6 fungal-type DNA-binding domain"/>
    <property type="match status" value="1"/>
</dbReference>
<dbReference type="Proteomes" id="UP000775872">
    <property type="component" value="Unassembled WGS sequence"/>
</dbReference>
<evidence type="ECO:0000313" key="8">
    <source>
        <dbReference type="EMBL" id="CAH0046555.1"/>
    </source>
</evidence>
<evidence type="ECO:0000256" key="3">
    <source>
        <dbReference type="ARBA" id="ARBA00023015"/>
    </source>
</evidence>
<keyword evidence="5" id="KW-0804">Transcription</keyword>
<keyword evidence="3" id="KW-0805">Transcription regulation</keyword>
<dbReference type="OrthoDB" id="3172332at2759"/>
<sequence length="589" mass="66487">MGQELRPPRSNGKHYMGKRKVKSGCHTCRIRKVKCDETFPVCHRCMSTGRTCEGYGIWGGGGAGGKPGVACSTINPRSRLPHQTGNGKPGYGSIVGPLYSPACHYPVLLDTGDKARFEWFRHRSAPKLPGTFVTGFWTKLVFQAASTEPSVLHAVLALGTVHRTPTLSDNTAASQEVITLRHYTKAIRHLQYHLNATGRASLHVSLIGCVIFICLELLRGHFETAHRHMDNGLKVLAEAQESLSAVPAVHQPRAKMLDGWIAEMFTRLRLQFRLFHQGRPRPCFDFPVSLRGPLPSTRFHSTNEAWQYLGQLLDRAIEISNQARTEHDAGSALLINTDALKERQERNRADLSQWLKMYNLSLDTIRAETPRGDQQTKLYLLILQYYTMAEIMTATCIFPYDESAYDLQTSKFITLLQNGITLLKTAPDLNEQQVSMGNFVLRHLSIIDMGWIAPLFYTATKCRVHQIRTQAMRLLSTSEHQEGIWDSKLSVCVVRKVIELEERDFYQGPLGDLHNFPLLHCPKEQDLLLPNIPESYRIHGIEMDLLGEPLERVKLTCSQKRDGVDRTVFEGEYVLASQEWGSVRADSLD</sequence>
<proteinExistence type="predicted"/>
<dbReference type="Pfam" id="PF00172">
    <property type="entry name" value="Zn_clus"/>
    <property type="match status" value="1"/>
</dbReference>
<keyword evidence="4" id="KW-0238">DNA-binding</keyword>
<dbReference type="InterPro" id="IPR001138">
    <property type="entry name" value="Zn2Cys6_DnaBD"/>
</dbReference>
<feature type="domain" description="Zn(2)-C6 fungal-type" evidence="7">
    <location>
        <begin position="24"/>
        <end position="52"/>
    </location>
</feature>
<keyword evidence="1" id="KW-0479">Metal-binding</keyword>
<dbReference type="PROSITE" id="PS50048">
    <property type="entry name" value="ZN2_CY6_FUNGAL_2"/>
    <property type="match status" value="1"/>
</dbReference>
<evidence type="ECO:0000256" key="6">
    <source>
        <dbReference type="ARBA" id="ARBA00023242"/>
    </source>
</evidence>